<name>A0ABP9YH96_9FUNG</name>
<dbReference type="InterPro" id="IPR006993">
    <property type="entry name" value="Glut_rich_SH3-bd"/>
</dbReference>
<dbReference type="PROSITE" id="PS51354">
    <property type="entry name" value="GLUTAREDOXIN_2"/>
    <property type="match status" value="1"/>
</dbReference>
<evidence type="ECO:0000256" key="2">
    <source>
        <dbReference type="SAM" id="Coils"/>
    </source>
</evidence>
<dbReference type="EMBL" id="BAABUJ010000062">
    <property type="protein sequence ID" value="GAA5806322.1"/>
    <property type="molecule type" value="Genomic_DNA"/>
</dbReference>
<comment type="similarity">
    <text evidence="1">Belongs to the SH3BGR family.</text>
</comment>
<reference evidence="4 5" key="1">
    <citation type="submission" date="2024-04" db="EMBL/GenBank/DDBJ databases">
        <title>genome sequences of Mucor flavus KT1a and Helicostylum pulchrum KT1b strains isolation_sourced from the surface of a dry-aged beef.</title>
        <authorList>
            <person name="Toyotome T."/>
            <person name="Hosono M."/>
            <person name="Torimaru M."/>
            <person name="Fukuda K."/>
            <person name="Mikami N."/>
        </authorList>
    </citation>
    <scope>NUCLEOTIDE SEQUENCE [LARGE SCALE GENOMIC DNA]</scope>
    <source>
        <strain evidence="4 5">KT1b</strain>
    </source>
</reference>
<feature type="compositionally biased region" description="Basic residues" evidence="3">
    <location>
        <begin position="23"/>
        <end position="32"/>
    </location>
</feature>
<feature type="compositionally biased region" description="Polar residues" evidence="3">
    <location>
        <begin position="116"/>
        <end position="127"/>
    </location>
</feature>
<comment type="caution">
    <text evidence="4">The sequence shown here is derived from an EMBL/GenBank/DDBJ whole genome shotgun (WGS) entry which is preliminary data.</text>
</comment>
<dbReference type="SUPFAM" id="SSF52833">
    <property type="entry name" value="Thioredoxin-like"/>
    <property type="match status" value="1"/>
</dbReference>
<feature type="compositionally biased region" description="Polar residues" evidence="3">
    <location>
        <begin position="95"/>
        <end position="107"/>
    </location>
</feature>
<proteinExistence type="inferred from homology"/>
<dbReference type="PANTHER" id="PTHR12232">
    <property type="entry name" value="SH3 DOMAIN-BINDING GLUTAMIC ACID-RICH-LIKE PROTEIN"/>
    <property type="match status" value="1"/>
</dbReference>
<dbReference type="Gene3D" id="3.40.30.10">
    <property type="entry name" value="Glutaredoxin"/>
    <property type="match status" value="1"/>
</dbReference>
<keyword evidence="2" id="KW-0175">Coiled coil</keyword>
<feature type="compositionally biased region" description="Polar residues" evidence="3">
    <location>
        <begin position="65"/>
        <end position="75"/>
    </location>
</feature>
<evidence type="ECO:0000313" key="4">
    <source>
        <dbReference type="EMBL" id="GAA5806322.1"/>
    </source>
</evidence>
<keyword evidence="5" id="KW-1185">Reference proteome</keyword>
<dbReference type="Proteomes" id="UP001476247">
    <property type="component" value="Unassembled WGS sequence"/>
</dbReference>
<protein>
    <submittedName>
        <fullName evidence="4">Uncharacterized protein</fullName>
    </submittedName>
</protein>
<feature type="coiled-coil region" evidence="2">
    <location>
        <begin position="131"/>
        <end position="392"/>
    </location>
</feature>
<evidence type="ECO:0000313" key="5">
    <source>
        <dbReference type="Proteomes" id="UP001476247"/>
    </source>
</evidence>
<feature type="region of interest" description="Disordered" evidence="3">
    <location>
        <begin position="1"/>
        <end position="131"/>
    </location>
</feature>
<feature type="region of interest" description="Disordered" evidence="3">
    <location>
        <begin position="641"/>
        <end position="663"/>
    </location>
</feature>
<feature type="compositionally biased region" description="Basic residues" evidence="3">
    <location>
        <begin position="1"/>
        <end position="11"/>
    </location>
</feature>
<dbReference type="PANTHER" id="PTHR12232:SF0">
    <property type="entry name" value="THIOREDOXIN DOMAIN-CONTAINING PROTEIN"/>
    <property type="match status" value="1"/>
</dbReference>
<feature type="coiled-coil region" evidence="2">
    <location>
        <begin position="423"/>
        <end position="457"/>
    </location>
</feature>
<evidence type="ECO:0000256" key="1">
    <source>
        <dbReference type="ARBA" id="ARBA00007764"/>
    </source>
</evidence>
<organism evidence="4 5">
    <name type="scientific">Helicostylum pulchrum</name>
    <dbReference type="NCBI Taxonomy" id="562976"/>
    <lineage>
        <taxon>Eukaryota</taxon>
        <taxon>Fungi</taxon>
        <taxon>Fungi incertae sedis</taxon>
        <taxon>Mucoromycota</taxon>
        <taxon>Mucoromycotina</taxon>
        <taxon>Mucoromycetes</taxon>
        <taxon>Mucorales</taxon>
        <taxon>Mucorineae</taxon>
        <taxon>Mucoraceae</taxon>
        <taxon>Helicostylum</taxon>
    </lineage>
</organism>
<feature type="compositionally biased region" description="Low complexity" evidence="3">
    <location>
        <begin position="33"/>
        <end position="46"/>
    </location>
</feature>
<dbReference type="Pfam" id="PF04908">
    <property type="entry name" value="SH3BGR"/>
    <property type="match status" value="1"/>
</dbReference>
<evidence type="ECO:0000256" key="3">
    <source>
        <dbReference type="SAM" id="MobiDB-lite"/>
    </source>
</evidence>
<sequence length="696" mass="79013">MVCLGPRKKEKKNLSPDETATRGLKKPTKLKKPSTLPTATSAAATAKKQPRTSLLQPKTIPRPPSRNSLLSTGRTPSPVHRPTSPKPPSSRPTSMASVKSTASRVNNTTATTTTTSGRPLSNVSNTKRFPITEMKEEVKGLKAKNQENLKLIADQKAELELLKQQLTVSHDRPGHQHQPQEEEELKKQEEQLLLREQEIEELRIKLEQQQIPSIVIQQDEQKAEILAQKEKLLLEKEAELEEQKRLIDEKVPHIDQVASQLEDLKIQNLDAVNQLASKEKELEELRSLIHEKPVEEVHDKQEALSKIEQLNIQLEAQKKSHEESLRVHEQALAEKDLLLKEQKESLDLLQEDHTEEVRKLKTAQTSSILTLKKKHKQDKLQLETELEQTKLEAEKNPASSPMDIDDHMERILQEFEQAEHSHIVQIKDLEESHQSELDSLQDNQQAQVNKLKRTQNLNRDVWTERYLPTNAVSWPVPNGSGVGKLRPTPSLVESKSKTLLRVLGNMPGYQNPEPVLTPLDPTKVQIYYSSVSANSVIKRNQEQIQQLLETNQIKFGLVDVAQSEAARQYAKRCNNNGKSQGRIKEFPQIYVGGEYRGQYEDVVEAIDQNQLDELLHAAAERKFTSEERAAIQKAELNEEMAPKRSLPPMPALPQLRPTKSSVAKPVKTLKDYDEDEELLMALEKEFEAGNINLDDL</sequence>
<gene>
    <name evidence="4" type="ORF">HPULCUR_011854</name>
</gene>
<dbReference type="InterPro" id="IPR051033">
    <property type="entry name" value="SH3BGR"/>
</dbReference>
<dbReference type="InterPro" id="IPR036249">
    <property type="entry name" value="Thioredoxin-like_sf"/>
</dbReference>
<accession>A0ABP9YH96</accession>